<keyword evidence="2" id="KW-1185">Reference proteome</keyword>
<dbReference type="OrthoDB" id="9787428at2"/>
<organism evidence="1 2">
    <name type="scientific">Devosia enhydra</name>
    <dbReference type="NCBI Taxonomy" id="665118"/>
    <lineage>
        <taxon>Bacteria</taxon>
        <taxon>Pseudomonadati</taxon>
        <taxon>Pseudomonadota</taxon>
        <taxon>Alphaproteobacteria</taxon>
        <taxon>Hyphomicrobiales</taxon>
        <taxon>Devosiaceae</taxon>
        <taxon>Devosia</taxon>
    </lineage>
</organism>
<dbReference type="EMBL" id="FPKU01000002">
    <property type="protein sequence ID" value="SFZ84344.1"/>
    <property type="molecule type" value="Genomic_DNA"/>
</dbReference>
<dbReference type="PANTHER" id="PTHR38588">
    <property type="entry name" value="BLL0334 PROTEIN"/>
    <property type="match status" value="1"/>
</dbReference>
<reference evidence="1 2" key="1">
    <citation type="submission" date="2016-11" db="EMBL/GenBank/DDBJ databases">
        <authorList>
            <person name="Jaros S."/>
            <person name="Januszkiewicz K."/>
            <person name="Wedrychowicz H."/>
        </authorList>
    </citation>
    <scope>NUCLEOTIDE SEQUENCE [LARGE SCALE GENOMIC DNA]</scope>
    <source>
        <strain evidence="1 2">ATCC 23634</strain>
    </source>
</reference>
<protein>
    <recommendedName>
        <fullName evidence="3">Carbon monoxide dehydrogenase subunit G</fullName>
    </recommendedName>
</protein>
<dbReference type="InterPro" id="IPR023393">
    <property type="entry name" value="START-like_dom_sf"/>
</dbReference>
<dbReference type="PANTHER" id="PTHR38588:SF1">
    <property type="entry name" value="BLL0334 PROTEIN"/>
    <property type="match status" value="1"/>
</dbReference>
<dbReference type="AlphaFoldDB" id="A0A1K2HXI2"/>
<evidence type="ECO:0000313" key="2">
    <source>
        <dbReference type="Proteomes" id="UP000183447"/>
    </source>
</evidence>
<dbReference type="CDD" id="cd05018">
    <property type="entry name" value="CoxG"/>
    <property type="match status" value="1"/>
</dbReference>
<evidence type="ECO:0000313" key="1">
    <source>
        <dbReference type="EMBL" id="SFZ84344.1"/>
    </source>
</evidence>
<evidence type="ECO:0008006" key="3">
    <source>
        <dbReference type="Google" id="ProtNLM"/>
    </source>
</evidence>
<dbReference type="InterPro" id="IPR010419">
    <property type="entry name" value="CO_DH_gsu"/>
</dbReference>
<dbReference type="STRING" id="665118.SAMN02983003_1956"/>
<dbReference type="SUPFAM" id="SSF55961">
    <property type="entry name" value="Bet v1-like"/>
    <property type="match status" value="1"/>
</dbReference>
<dbReference type="Gene3D" id="3.30.530.20">
    <property type="match status" value="1"/>
</dbReference>
<dbReference type="Pfam" id="PF06240">
    <property type="entry name" value="COXG"/>
    <property type="match status" value="1"/>
</dbReference>
<sequence length="162" mass="16642">MQFGGHYLLGAPRAAVWSALNDAEVLRRTIPGCKSIAWTGPDALALDIQVNLGLLKPVFSGDLTLSNVEPAVSYRLSGRGRGGLMGLAEGAADIVLTDAEGGTRLDFTATGGASGQIMKLGRGLIGHSAQKVIDGFFQRFAEAMGTSLVVAAPAETGTSDPA</sequence>
<dbReference type="RefSeq" id="WP_072342110.1">
    <property type="nucleotide sequence ID" value="NZ_FPKU01000002.1"/>
</dbReference>
<proteinExistence type="predicted"/>
<accession>A0A1K2HXI2</accession>
<gene>
    <name evidence="1" type="ORF">SAMN02983003_1956</name>
</gene>
<dbReference type="Proteomes" id="UP000183447">
    <property type="component" value="Unassembled WGS sequence"/>
</dbReference>
<name>A0A1K2HXI2_9HYPH</name>